<dbReference type="CDD" id="cd06558">
    <property type="entry name" value="crotonase-like"/>
    <property type="match status" value="1"/>
</dbReference>
<gene>
    <name evidence="1" type="ORF">F8M49_04225</name>
</gene>
<evidence type="ECO:0000313" key="1">
    <source>
        <dbReference type="EMBL" id="MDV2474825.1"/>
    </source>
</evidence>
<protein>
    <submittedName>
        <fullName evidence="1">Enoyl-CoA hydratase/isomerase family protein</fullName>
    </submittedName>
</protein>
<keyword evidence="2" id="KW-1185">Reference proteome</keyword>
<reference evidence="1 2" key="1">
    <citation type="submission" date="2019-10" db="EMBL/GenBank/DDBJ databases">
        <title>Draft Genome Assembly of Rhodococcus zopfii DSM44189.</title>
        <authorList>
            <person name="Sutton J.M."/>
            <person name="Akob D.M."/>
            <person name="Bushman T.J."/>
        </authorList>
    </citation>
    <scope>NUCLEOTIDE SEQUENCE [LARGE SCALE GENOMIC DNA]</scope>
    <source>
        <strain evidence="1 2">DSM 44189</strain>
    </source>
</reference>
<comment type="caution">
    <text evidence="1">The sequence shown here is derived from an EMBL/GenBank/DDBJ whole genome shotgun (WGS) entry which is preliminary data.</text>
</comment>
<dbReference type="SUPFAM" id="SSF52096">
    <property type="entry name" value="ClpP/crotonase"/>
    <property type="match status" value="1"/>
</dbReference>
<dbReference type="InterPro" id="IPR001753">
    <property type="entry name" value="Enoyl-CoA_hydra/iso"/>
</dbReference>
<dbReference type="Proteomes" id="UP001275440">
    <property type="component" value="Unassembled WGS sequence"/>
</dbReference>
<dbReference type="RefSeq" id="WP_072814325.1">
    <property type="nucleotide sequence ID" value="NZ_JAHWLX010000217.1"/>
</dbReference>
<proteinExistence type="predicted"/>
<dbReference type="EMBL" id="WBMO01000001">
    <property type="protein sequence ID" value="MDV2474825.1"/>
    <property type="molecule type" value="Genomic_DNA"/>
</dbReference>
<dbReference type="InterPro" id="IPR029045">
    <property type="entry name" value="ClpP/crotonase-like_dom_sf"/>
</dbReference>
<evidence type="ECO:0000313" key="2">
    <source>
        <dbReference type="Proteomes" id="UP001275440"/>
    </source>
</evidence>
<name>A0ABU3WLI3_9NOCA</name>
<organism evidence="1 2">
    <name type="scientific">Rhodococcus zopfii</name>
    <dbReference type="NCBI Taxonomy" id="43772"/>
    <lineage>
        <taxon>Bacteria</taxon>
        <taxon>Bacillati</taxon>
        <taxon>Actinomycetota</taxon>
        <taxon>Actinomycetes</taxon>
        <taxon>Mycobacteriales</taxon>
        <taxon>Nocardiaceae</taxon>
        <taxon>Rhodococcus</taxon>
    </lineage>
</organism>
<dbReference type="PANTHER" id="PTHR11941">
    <property type="entry name" value="ENOYL-COA HYDRATASE-RELATED"/>
    <property type="match status" value="1"/>
</dbReference>
<dbReference type="Gene3D" id="3.90.226.10">
    <property type="entry name" value="2-enoyl-CoA Hydratase, Chain A, domain 1"/>
    <property type="match status" value="1"/>
</dbReference>
<dbReference type="PANTHER" id="PTHR11941:SF75">
    <property type="entry name" value="ENOYL-COA HYDRATASE_ISOMERASE FAMILY PROTEIN"/>
    <property type="match status" value="1"/>
</dbReference>
<accession>A0ABU3WLI3</accession>
<dbReference type="Pfam" id="PF00378">
    <property type="entry name" value="ECH_1"/>
    <property type="match status" value="1"/>
</dbReference>
<sequence length="232" mass="24782">MPYLERHGDVFVLYLGNRDQEVDENRFHPDRLAEIGALLDEVEAHEGPAALVTAATGKFWSNGLDTDWIFANLADLPGYLDSVHALYVRMLTFPAATVAAIQGHAFGAGAMLALTHDFAVMRADRGFWCLPEVQLGMPFTVGMSALLRTRLSSSTAVEAVTTSRRYGGSDALAAGIVAHTVDGDAVLAAAVERAAGLISTRGANLGVVKRGLHEPLVAALETKTDESNFRFG</sequence>